<reference evidence="1 2" key="1">
    <citation type="journal article" date="2018" name="PLoS ONE">
        <title>The draft genome of Kipferlia bialata reveals reductive genome evolution in fornicate parasites.</title>
        <authorList>
            <person name="Tanifuji G."/>
            <person name="Takabayashi S."/>
            <person name="Kume K."/>
            <person name="Takagi M."/>
            <person name="Nakayama T."/>
            <person name="Kamikawa R."/>
            <person name="Inagaki Y."/>
            <person name="Hashimoto T."/>
        </authorList>
    </citation>
    <scope>NUCLEOTIDE SEQUENCE [LARGE SCALE GENOMIC DNA]</scope>
    <source>
        <strain evidence="1">NY0173</strain>
    </source>
</reference>
<sequence>MPRSHHPIEVRSQCLNAMLHWRMNDAMEQFRELEEEHGDSALFRAARIAPGDIDPRYPDIHYNFEAMMSAEEVENGRKTLFQSHADREPLENNEDENLISTVVWMSSTLGGLIDERNARKEAHVAAIAQKEKQRVLAMRLYQGERDKDQVSSVTRGKDVLEVKVHRLQGVLRSIPSDVIGEYHGEYNGSPLNLLWPLGGDLDSDVESESDNNDHQEDAVGEMAVDEGKDSEREMVIYTRHNQLMTMFQRAADFHEETCETEENVLLRGLVQQLDLCIGDLIDDKAADEEEHVLALAQKDNEYRQAMVLYRKEKDKAAEVIRRKDLLELKVKRLQGVLRKIPAEVMCGYHGEYDGSPLNLVCPLGGDLDSDVESEREL</sequence>
<dbReference type="AlphaFoldDB" id="A0A391NPD0"/>
<dbReference type="Proteomes" id="UP000265618">
    <property type="component" value="Unassembled WGS sequence"/>
</dbReference>
<evidence type="ECO:0000313" key="2">
    <source>
        <dbReference type="Proteomes" id="UP000265618"/>
    </source>
</evidence>
<organism evidence="1 2">
    <name type="scientific">Kipferlia bialata</name>
    <dbReference type="NCBI Taxonomy" id="797122"/>
    <lineage>
        <taxon>Eukaryota</taxon>
        <taxon>Metamonada</taxon>
        <taxon>Carpediemonas-like organisms</taxon>
        <taxon>Kipferlia</taxon>
    </lineage>
</organism>
<gene>
    <name evidence="1" type="ORF">KIPB_001821</name>
</gene>
<dbReference type="EMBL" id="BDIP01000273">
    <property type="protein sequence ID" value="GCA62186.1"/>
    <property type="molecule type" value="Genomic_DNA"/>
</dbReference>
<name>A0A391NPD0_9EUKA</name>
<accession>A0A391NPD0</accession>
<evidence type="ECO:0000313" key="1">
    <source>
        <dbReference type="EMBL" id="GCA62186.1"/>
    </source>
</evidence>
<keyword evidence="2" id="KW-1185">Reference proteome</keyword>
<proteinExistence type="predicted"/>
<protein>
    <submittedName>
        <fullName evidence="1">Uncharacterized protein</fullName>
    </submittedName>
</protein>
<comment type="caution">
    <text evidence="1">The sequence shown here is derived from an EMBL/GenBank/DDBJ whole genome shotgun (WGS) entry which is preliminary data.</text>
</comment>